<keyword evidence="2" id="KW-0378">Hydrolase</keyword>
<evidence type="ECO:0000313" key="3">
    <source>
        <dbReference type="Proteomes" id="UP000095601"/>
    </source>
</evidence>
<dbReference type="STRING" id="237258.SAMN04489756_11216"/>
<evidence type="ECO:0000313" key="2">
    <source>
        <dbReference type="EMBL" id="OEL10658.1"/>
    </source>
</evidence>
<evidence type="ECO:0000256" key="1">
    <source>
        <dbReference type="ARBA" id="ARBA00010646"/>
    </source>
</evidence>
<dbReference type="InterPro" id="IPR002053">
    <property type="entry name" value="Glyco_hydro_25"/>
</dbReference>
<sequence>MSKTNPKSTKRKKIHKTRRKNYLFRRYILLGILGLTLLGTGLYLRDKVAFYYAMYFEKFAHKNLKNSEEETARINKIVTEYNDKIFGFDISHYQHKRDIKWDSLTIANGSIPLEFVIMRATMGNRKKDKHFDDFWELAKENNLTRGAYHFYRADEDPILQANNFLESVNLESGDLRPVLDIERIPRRKSKEKLIEDLKVWCKIIEEKYGEKPIIYTYYHYYKDYLRGEFDDYPLWLANYNDVLVPSEEDSWKMWQFTEKGIVKGINVKVDLNIYNGNSWSFSELKLD</sequence>
<dbReference type="KEGG" id="cnr:EB819_01290"/>
<dbReference type="Proteomes" id="UP000095601">
    <property type="component" value="Unassembled WGS sequence"/>
</dbReference>
<dbReference type="OrthoDB" id="9798192at2"/>
<comment type="caution">
    <text evidence="2">The sequence shown here is derived from an EMBL/GenBank/DDBJ whole genome shotgun (WGS) entry which is preliminary data.</text>
</comment>
<dbReference type="AlphaFoldDB" id="A0A1E5UCX5"/>
<keyword evidence="3" id="KW-1185">Reference proteome</keyword>
<dbReference type="PANTHER" id="PTHR34135:SF2">
    <property type="entry name" value="LYSOZYME"/>
    <property type="match status" value="1"/>
</dbReference>
<dbReference type="PATRIC" id="fig|237258.4.peg.392"/>
<dbReference type="EMBL" id="MKGI01000075">
    <property type="protein sequence ID" value="OEL10658.1"/>
    <property type="molecule type" value="Genomic_DNA"/>
</dbReference>
<dbReference type="PROSITE" id="PS51904">
    <property type="entry name" value="GLYCOSYL_HYDROL_F25_2"/>
    <property type="match status" value="1"/>
</dbReference>
<dbReference type="PANTHER" id="PTHR34135">
    <property type="entry name" value="LYSOZYME"/>
    <property type="match status" value="1"/>
</dbReference>
<dbReference type="GO" id="GO:0016052">
    <property type="term" value="P:carbohydrate catabolic process"/>
    <property type="evidence" value="ECO:0007669"/>
    <property type="project" value="TreeGrafter"/>
</dbReference>
<protein>
    <submittedName>
        <fullName evidence="2">Glycosyl hydrolases 25 family protein</fullName>
    </submittedName>
</protein>
<dbReference type="GO" id="GO:0003796">
    <property type="term" value="F:lysozyme activity"/>
    <property type="evidence" value="ECO:0007669"/>
    <property type="project" value="InterPro"/>
</dbReference>
<organism evidence="2 3">
    <name type="scientific">Cloacibacterium normanense</name>
    <dbReference type="NCBI Taxonomy" id="237258"/>
    <lineage>
        <taxon>Bacteria</taxon>
        <taxon>Pseudomonadati</taxon>
        <taxon>Bacteroidota</taxon>
        <taxon>Flavobacteriia</taxon>
        <taxon>Flavobacteriales</taxon>
        <taxon>Weeksellaceae</taxon>
    </lineage>
</organism>
<name>A0A1E5UCX5_9FLAO</name>
<dbReference type="InterPro" id="IPR017853">
    <property type="entry name" value="GH"/>
</dbReference>
<dbReference type="GO" id="GO:0016998">
    <property type="term" value="P:cell wall macromolecule catabolic process"/>
    <property type="evidence" value="ECO:0007669"/>
    <property type="project" value="InterPro"/>
</dbReference>
<dbReference type="Gene3D" id="3.20.20.80">
    <property type="entry name" value="Glycosidases"/>
    <property type="match status" value="1"/>
</dbReference>
<proteinExistence type="inferred from homology"/>
<dbReference type="GO" id="GO:0009253">
    <property type="term" value="P:peptidoglycan catabolic process"/>
    <property type="evidence" value="ECO:0007669"/>
    <property type="project" value="InterPro"/>
</dbReference>
<dbReference type="Pfam" id="PF01183">
    <property type="entry name" value="Glyco_hydro_25"/>
    <property type="match status" value="1"/>
</dbReference>
<comment type="similarity">
    <text evidence="1">Belongs to the glycosyl hydrolase 25 family.</text>
</comment>
<gene>
    <name evidence="2" type="ORF">BHF72_0202</name>
</gene>
<accession>A0A1E5UCX5</accession>
<reference evidence="2 3" key="1">
    <citation type="submission" date="2016-09" db="EMBL/GenBank/DDBJ databases">
        <authorList>
            <person name="Capua I."/>
            <person name="De Benedictis P."/>
            <person name="Joannis T."/>
            <person name="Lombin L.H."/>
            <person name="Cattoli G."/>
        </authorList>
    </citation>
    <scope>NUCLEOTIDE SEQUENCE [LARGE SCALE GENOMIC DNA]</scope>
    <source>
        <strain evidence="2 3">NRS-1</strain>
    </source>
</reference>
<dbReference type="SUPFAM" id="SSF51445">
    <property type="entry name" value="(Trans)glycosidases"/>
    <property type="match status" value="1"/>
</dbReference>
<dbReference type="RefSeq" id="WP_069799482.1">
    <property type="nucleotide sequence ID" value="NZ_CP034157.1"/>
</dbReference>